<dbReference type="EMBL" id="JAIZAY010000003">
    <property type="protein sequence ID" value="KAJ8044963.1"/>
    <property type="molecule type" value="Genomic_DNA"/>
</dbReference>
<comment type="caution">
    <text evidence="1">The sequence shown here is derived from an EMBL/GenBank/DDBJ whole genome shotgun (WGS) entry which is preliminary data.</text>
</comment>
<proteinExistence type="predicted"/>
<dbReference type="Proteomes" id="UP001152320">
    <property type="component" value="Chromosome 3"/>
</dbReference>
<sequence length="75" mass="8725">MYPRAKIPLTKRFTNRVSVMTDSAREELEDFGCLEPVKVAKTVSLALTCCSYDPLSCVERLRERDVIPNKHFRRH</sequence>
<protein>
    <submittedName>
        <fullName evidence="1">Uncharacterized protein</fullName>
    </submittedName>
</protein>
<dbReference type="AlphaFoldDB" id="A0A9Q1CHR4"/>
<organism evidence="1 2">
    <name type="scientific">Holothuria leucospilota</name>
    <name type="common">Black long sea cucumber</name>
    <name type="synonym">Mertensiothuria leucospilota</name>
    <dbReference type="NCBI Taxonomy" id="206669"/>
    <lineage>
        <taxon>Eukaryota</taxon>
        <taxon>Metazoa</taxon>
        <taxon>Echinodermata</taxon>
        <taxon>Eleutherozoa</taxon>
        <taxon>Echinozoa</taxon>
        <taxon>Holothuroidea</taxon>
        <taxon>Aspidochirotacea</taxon>
        <taxon>Aspidochirotida</taxon>
        <taxon>Holothuriidae</taxon>
        <taxon>Holothuria</taxon>
    </lineage>
</organism>
<accession>A0A9Q1CHR4</accession>
<evidence type="ECO:0000313" key="1">
    <source>
        <dbReference type="EMBL" id="KAJ8044963.1"/>
    </source>
</evidence>
<evidence type="ECO:0000313" key="2">
    <source>
        <dbReference type="Proteomes" id="UP001152320"/>
    </source>
</evidence>
<keyword evidence="2" id="KW-1185">Reference proteome</keyword>
<reference evidence="1" key="1">
    <citation type="submission" date="2021-10" db="EMBL/GenBank/DDBJ databases">
        <title>Tropical sea cucumber genome reveals ecological adaptation and Cuvierian tubules defense mechanism.</title>
        <authorList>
            <person name="Chen T."/>
        </authorList>
    </citation>
    <scope>NUCLEOTIDE SEQUENCE</scope>
    <source>
        <strain evidence="1">Nanhai2018</strain>
        <tissue evidence="1">Muscle</tissue>
    </source>
</reference>
<gene>
    <name evidence="1" type="ORF">HOLleu_07869</name>
</gene>
<name>A0A9Q1CHR4_HOLLE</name>